<dbReference type="Gene3D" id="1.20.950.20">
    <property type="entry name" value="Transmembrane di-heme cytochromes, Chain C"/>
    <property type="match status" value="1"/>
</dbReference>
<dbReference type="GO" id="GO:0005886">
    <property type="term" value="C:plasma membrane"/>
    <property type="evidence" value="ECO:0007669"/>
    <property type="project" value="UniProtKB-SubCell"/>
</dbReference>
<evidence type="ECO:0000313" key="9">
    <source>
        <dbReference type="Proteomes" id="UP000253769"/>
    </source>
</evidence>
<dbReference type="AlphaFoldDB" id="A0A369WCG0"/>
<evidence type="ECO:0000256" key="3">
    <source>
        <dbReference type="ARBA" id="ARBA00022692"/>
    </source>
</evidence>
<dbReference type="OrthoDB" id="196472at2"/>
<dbReference type="PANTHER" id="PTHR30485:SF2">
    <property type="entry name" value="BLL0597 PROTEIN"/>
    <property type="match status" value="1"/>
</dbReference>
<feature type="transmembrane region" description="Helical" evidence="6">
    <location>
        <begin position="148"/>
        <end position="166"/>
    </location>
</feature>
<gene>
    <name evidence="8" type="ORF">DV711_10975</name>
</gene>
<name>A0A369WCG0_9GAMM</name>
<evidence type="ECO:0000256" key="4">
    <source>
        <dbReference type="ARBA" id="ARBA00022989"/>
    </source>
</evidence>
<dbReference type="Proteomes" id="UP000253769">
    <property type="component" value="Unassembled WGS sequence"/>
</dbReference>
<feature type="transmembrane region" description="Helical" evidence="6">
    <location>
        <begin position="200"/>
        <end position="217"/>
    </location>
</feature>
<feature type="transmembrane region" description="Helical" evidence="6">
    <location>
        <begin position="97"/>
        <end position="117"/>
    </location>
</feature>
<evidence type="ECO:0000313" key="8">
    <source>
        <dbReference type="EMBL" id="RDE19412.1"/>
    </source>
</evidence>
<reference evidence="8 9" key="1">
    <citation type="submission" date="2018-07" db="EMBL/GenBank/DDBJ databases">
        <title>Motiliproteus coralliicola sp. nov., a bacterium isolated from Coral.</title>
        <authorList>
            <person name="Wang G."/>
        </authorList>
    </citation>
    <scope>NUCLEOTIDE SEQUENCE [LARGE SCALE GENOMIC DNA]</scope>
    <source>
        <strain evidence="8 9">C34</strain>
    </source>
</reference>
<accession>A0A369WCG0</accession>
<dbReference type="GO" id="GO:0020037">
    <property type="term" value="F:heme binding"/>
    <property type="evidence" value="ECO:0007669"/>
    <property type="project" value="TreeGrafter"/>
</dbReference>
<comment type="caution">
    <text evidence="8">The sequence shown here is derived from an EMBL/GenBank/DDBJ whole genome shotgun (WGS) entry which is preliminary data.</text>
</comment>
<dbReference type="GO" id="GO:0022904">
    <property type="term" value="P:respiratory electron transport chain"/>
    <property type="evidence" value="ECO:0007669"/>
    <property type="project" value="InterPro"/>
</dbReference>
<dbReference type="RefSeq" id="WP_114695756.1">
    <property type="nucleotide sequence ID" value="NZ_QQOH01000003.1"/>
</dbReference>
<keyword evidence="9" id="KW-1185">Reference proteome</keyword>
<keyword evidence="5 6" id="KW-0472">Membrane</keyword>
<keyword evidence="3 6" id="KW-0812">Transmembrane</keyword>
<evidence type="ECO:0000256" key="5">
    <source>
        <dbReference type="ARBA" id="ARBA00023136"/>
    </source>
</evidence>
<dbReference type="InterPro" id="IPR016174">
    <property type="entry name" value="Di-haem_cyt_TM"/>
</dbReference>
<evidence type="ECO:0000256" key="1">
    <source>
        <dbReference type="ARBA" id="ARBA00004651"/>
    </source>
</evidence>
<organism evidence="8 9">
    <name type="scientific">Motiliproteus coralliicola</name>
    <dbReference type="NCBI Taxonomy" id="2283196"/>
    <lineage>
        <taxon>Bacteria</taxon>
        <taxon>Pseudomonadati</taxon>
        <taxon>Pseudomonadota</taxon>
        <taxon>Gammaproteobacteria</taxon>
        <taxon>Oceanospirillales</taxon>
        <taxon>Oceanospirillaceae</taxon>
        <taxon>Motiliproteus</taxon>
    </lineage>
</organism>
<dbReference type="InterPro" id="IPR011577">
    <property type="entry name" value="Cyt_b561_bac/Ni-Hgenase"/>
</dbReference>
<proteinExistence type="predicted"/>
<evidence type="ECO:0000259" key="7">
    <source>
        <dbReference type="Pfam" id="PF01292"/>
    </source>
</evidence>
<dbReference type="PANTHER" id="PTHR30485">
    <property type="entry name" value="NI/FE-HYDROGENASE 1 B-TYPE CYTOCHROME SUBUNIT"/>
    <property type="match status" value="1"/>
</dbReference>
<dbReference type="InterPro" id="IPR051542">
    <property type="entry name" value="Hydrogenase_cytochrome"/>
</dbReference>
<dbReference type="Pfam" id="PF01292">
    <property type="entry name" value="Ni_hydr_CYTB"/>
    <property type="match status" value="1"/>
</dbReference>
<dbReference type="GO" id="GO:0009055">
    <property type="term" value="F:electron transfer activity"/>
    <property type="evidence" value="ECO:0007669"/>
    <property type="project" value="InterPro"/>
</dbReference>
<evidence type="ECO:0000256" key="2">
    <source>
        <dbReference type="ARBA" id="ARBA00022475"/>
    </source>
</evidence>
<feature type="domain" description="Cytochrome b561 bacterial/Ni-hydrogenase" evidence="7">
    <location>
        <begin position="7"/>
        <end position="181"/>
    </location>
</feature>
<evidence type="ECO:0000256" key="6">
    <source>
        <dbReference type="SAM" id="Phobius"/>
    </source>
</evidence>
<protein>
    <recommendedName>
        <fullName evidence="7">Cytochrome b561 bacterial/Ni-hydrogenase domain-containing protein</fullName>
    </recommendedName>
</protein>
<feature type="transmembrane region" description="Helical" evidence="6">
    <location>
        <begin position="40"/>
        <end position="59"/>
    </location>
</feature>
<keyword evidence="4 6" id="KW-1133">Transmembrane helix</keyword>
<keyword evidence="2" id="KW-1003">Cell membrane</keyword>
<dbReference type="EMBL" id="QQOH01000003">
    <property type="protein sequence ID" value="RDE19412.1"/>
    <property type="molecule type" value="Genomic_DNA"/>
</dbReference>
<sequence length="219" mass="24544">MTSMVKVWDFPTRFFHWSLVLLFVFMVVSGESDDLMEWHFYAGYLLSGLILFRLLWGFLGTRYARFSSLQLNPMTAVQYTRNLFRSQHSAQYGHTPAGSLMVIIMLALLCIQLLTGMMSTDDIIWSGPLYAAVSDSVAGFAGEVHEVIQGLMQLLVGVHVLAIILYKVKFNDPLVPAMIHGRKPQLGDDPAREGVSLPKYLAAVLPALGLTYWLFTLPI</sequence>
<dbReference type="SUPFAM" id="SSF81342">
    <property type="entry name" value="Transmembrane di-heme cytochromes"/>
    <property type="match status" value="1"/>
</dbReference>
<comment type="subcellular location">
    <subcellularLocation>
        <location evidence="1">Cell membrane</location>
        <topology evidence="1">Multi-pass membrane protein</topology>
    </subcellularLocation>
</comment>